<dbReference type="GO" id="GO:0017128">
    <property type="term" value="F:phospholipid scramblase activity"/>
    <property type="evidence" value="ECO:0007669"/>
    <property type="project" value="InterPro"/>
</dbReference>
<dbReference type="AlphaFoldDB" id="A0A060T2K8"/>
<evidence type="ECO:0000313" key="4">
    <source>
        <dbReference type="EMBL" id="CDP35340.1"/>
    </source>
</evidence>
<organism evidence="4">
    <name type="scientific">Blastobotrys adeninivorans</name>
    <name type="common">Yeast</name>
    <name type="synonym">Arxula adeninivorans</name>
    <dbReference type="NCBI Taxonomy" id="409370"/>
    <lineage>
        <taxon>Eukaryota</taxon>
        <taxon>Fungi</taxon>
        <taxon>Dikarya</taxon>
        <taxon>Ascomycota</taxon>
        <taxon>Saccharomycotina</taxon>
        <taxon>Dipodascomycetes</taxon>
        <taxon>Dipodascales</taxon>
        <taxon>Trichomonascaceae</taxon>
        <taxon>Blastobotrys</taxon>
    </lineage>
</organism>
<sequence length="338" mass="39405">MLSMISGPLRRRVLSSEVARCVGSIRLYSSLRTNIPPPGQRRIRRRREPRYQGSQLDTEPRYEPPQYEMPFGAYQYPTESQYPTYGSSYPTPEYGIIQPSDAVVHLLSQPALVIERQLELMNVVMGFEQANRYAIMDTYGNHIGYMEEEDIGITKMLLRQVYRLHRPFVVRVYDRYNNHILTIRRPFSLINSHIKAILPGGDGTNDHRYIVGETKQEWHPWRRRYNLFLRTGEEEYDQYGRIDAPFLSFSFLVKNEQGQTIAAVDRNWRGLMREFITDTGIYVLRMDRSAFSGLPYEEQVVDQPLTLDQRAIMLGAAVSIDFDYFSRHSNRGGVVDVE</sequence>
<name>A0A060T2K8_BLAAD</name>
<gene>
    <name evidence="4" type="ORF">GNLVRS02_ARAD1C33176g</name>
</gene>
<dbReference type="Pfam" id="PF03803">
    <property type="entry name" value="Scramblase"/>
    <property type="match status" value="1"/>
</dbReference>
<dbReference type="GO" id="GO:0005886">
    <property type="term" value="C:plasma membrane"/>
    <property type="evidence" value="ECO:0007669"/>
    <property type="project" value="TreeGrafter"/>
</dbReference>
<evidence type="ECO:0000256" key="3">
    <source>
        <dbReference type="SAM" id="MobiDB-lite"/>
    </source>
</evidence>
<dbReference type="InterPro" id="IPR005552">
    <property type="entry name" value="Scramblase"/>
</dbReference>
<evidence type="ECO:0000256" key="1">
    <source>
        <dbReference type="ARBA" id="ARBA00005350"/>
    </source>
</evidence>
<dbReference type="SUPFAM" id="SSF54518">
    <property type="entry name" value="Tubby C-terminal domain-like"/>
    <property type="match status" value="1"/>
</dbReference>
<dbReference type="PhylomeDB" id="A0A060T2K8"/>
<proteinExistence type="inferred from homology"/>
<reference evidence="4" key="1">
    <citation type="submission" date="2014-02" db="EMBL/GenBank/DDBJ databases">
        <authorList>
            <person name="Genoscope - CEA"/>
        </authorList>
    </citation>
    <scope>NUCLEOTIDE SEQUENCE</scope>
    <source>
        <strain evidence="4">LS3</strain>
    </source>
</reference>
<protein>
    <recommendedName>
        <fullName evidence="2">Phospholipid scramblase</fullName>
    </recommendedName>
</protein>
<accession>A0A060T2K8</accession>
<dbReference type="EMBL" id="HG937693">
    <property type="protein sequence ID" value="CDP35340.1"/>
    <property type="molecule type" value="Genomic_DNA"/>
</dbReference>
<feature type="region of interest" description="Disordered" evidence="3">
    <location>
        <begin position="36"/>
        <end position="64"/>
    </location>
</feature>
<dbReference type="InterPro" id="IPR025659">
    <property type="entry name" value="Tubby-like_C"/>
</dbReference>
<dbReference type="PANTHER" id="PTHR23248:SF9">
    <property type="entry name" value="PHOSPHOLIPID SCRAMBLASE"/>
    <property type="match status" value="1"/>
</dbReference>
<evidence type="ECO:0000256" key="2">
    <source>
        <dbReference type="RuleBase" id="RU363116"/>
    </source>
</evidence>
<comment type="similarity">
    <text evidence="1 2">Belongs to the phospholipid scramblase family.</text>
</comment>
<reference evidence="4" key="2">
    <citation type="submission" date="2014-06" db="EMBL/GenBank/DDBJ databases">
        <title>The complete genome of Blastobotrys (Arxula) adeninivorans LS3 - a yeast of biotechnological interest.</title>
        <authorList>
            <person name="Kunze G."/>
            <person name="Gaillardin C."/>
            <person name="Czernicka M."/>
            <person name="Durrens P."/>
            <person name="Martin T."/>
            <person name="Boer E."/>
            <person name="Gabaldon T."/>
            <person name="Cruz J."/>
            <person name="Talla E."/>
            <person name="Marck C."/>
            <person name="Goffeau A."/>
            <person name="Barbe V."/>
            <person name="Baret P."/>
            <person name="Baronian K."/>
            <person name="Beier S."/>
            <person name="Bleykasten C."/>
            <person name="Bode R."/>
            <person name="Casaregola S."/>
            <person name="Despons L."/>
            <person name="Fairhead C."/>
            <person name="Giersberg M."/>
            <person name="Gierski P."/>
            <person name="Hahnel U."/>
            <person name="Hartmann A."/>
            <person name="Jankowska D."/>
            <person name="Jubin C."/>
            <person name="Jung P."/>
            <person name="Lafontaine I."/>
            <person name="Leh-Louis V."/>
            <person name="Lemaire M."/>
            <person name="Marcet-Houben M."/>
            <person name="Mascher M."/>
            <person name="Morel G."/>
            <person name="Richard G.-F."/>
            <person name="Riechen J."/>
            <person name="Sacerdot C."/>
            <person name="Sarkar A."/>
            <person name="Savel G."/>
            <person name="Schacherer J."/>
            <person name="Sherman D."/>
            <person name="Straub M.-L."/>
            <person name="Stein N."/>
            <person name="Thierry A."/>
            <person name="Trautwein-Schult A."/>
            <person name="Westhof E."/>
            <person name="Worch S."/>
            <person name="Dujon B."/>
            <person name="Souciet J.-L."/>
            <person name="Wincker P."/>
            <person name="Scholz U."/>
            <person name="Neuveglise N."/>
        </authorList>
    </citation>
    <scope>NUCLEOTIDE SEQUENCE</scope>
    <source>
        <strain evidence="4">LS3</strain>
    </source>
</reference>
<dbReference type="PANTHER" id="PTHR23248">
    <property type="entry name" value="PHOSPHOLIPID SCRAMBLASE-RELATED"/>
    <property type="match status" value="1"/>
</dbReference>